<dbReference type="Proteomes" id="UP000799424">
    <property type="component" value="Unassembled WGS sequence"/>
</dbReference>
<proteinExistence type="predicted"/>
<name>A0A6A6ZGZ6_9PLEO</name>
<evidence type="ECO:0000313" key="2">
    <source>
        <dbReference type="Proteomes" id="UP000799424"/>
    </source>
</evidence>
<protein>
    <submittedName>
        <fullName evidence="1">Uncharacterized protein</fullName>
    </submittedName>
</protein>
<gene>
    <name evidence="1" type="ORF">CC86DRAFT_429426</name>
</gene>
<keyword evidence="2" id="KW-1185">Reference proteome</keyword>
<sequence length="124" mass="13347">MYELISNPGVQFYVLRLSGTLSYTFSIGNKAPRNFELSNADFDPTVPQAKEMEAVSHPGIEASAVGLQLRIVKNDGILDLHYEGRHGSTASRKFQGLKEIGKGAGMDASAGTQTCIATLVVKDM</sequence>
<dbReference type="OrthoDB" id="3797581at2759"/>
<accession>A0A6A6ZGZ6</accession>
<evidence type="ECO:0000313" key="1">
    <source>
        <dbReference type="EMBL" id="KAF2819969.1"/>
    </source>
</evidence>
<dbReference type="AlphaFoldDB" id="A0A6A6ZGZ6"/>
<organism evidence="1 2">
    <name type="scientific">Ophiobolus disseminans</name>
    <dbReference type="NCBI Taxonomy" id="1469910"/>
    <lineage>
        <taxon>Eukaryota</taxon>
        <taxon>Fungi</taxon>
        <taxon>Dikarya</taxon>
        <taxon>Ascomycota</taxon>
        <taxon>Pezizomycotina</taxon>
        <taxon>Dothideomycetes</taxon>
        <taxon>Pleosporomycetidae</taxon>
        <taxon>Pleosporales</taxon>
        <taxon>Pleosporineae</taxon>
        <taxon>Phaeosphaeriaceae</taxon>
        <taxon>Ophiobolus</taxon>
    </lineage>
</organism>
<dbReference type="EMBL" id="MU006242">
    <property type="protein sequence ID" value="KAF2819969.1"/>
    <property type="molecule type" value="Genomic_DNA"/>
</dbReference>
<reference evidence="1" key="1">
    <citation type="journal article" date="2020" name="Stud. Mycol.">
        <title>101 Dothideomycetes genomes: a test case for predicting lifestyles and emergence of pathogens.</title>
        <authorList>
            <person name="Haridas S."/>
            <person name="Albert R."/>
            <person name="Binder M."/>
            <person name="Bloem J."/>
            <person name="Labutti K."/>
            <person name="Salamov A."/>
            <person name="Andreopoulos B."/>
            <person name="Baker S."/>
            <person name="Barry K."/>
            <person name="Bills G."/>
            <person name="Bluhm B."/>
            <person name="Cannon C."/>
            <person name="Castanera R."/>
            <person name="Culley D."/>
            <person name="Daum C."/>
            <person name="Ezra D."/>
            <person name="Gonzalez J."/>
            <person name="Henrissat B."/>
            <person name="Kuo A."/>
            <person name="Liang C."/>
            <person name="Lipzen A."/>
            <person name="Lutzoni F."/>
            <person name="Magnuson J."/>
            <person name="Mondo S."/>
            <person name="Nolan M."/>
            <person name="Ohm R."/>
            <person name="Pangilinan J."/>
            <person name="Park H.-J."/>
            <person name="Ramirez L."/>
            <person name="Alfaro M."/>
            <person name="Sun H."/>
            <person name="Tritt A."/>
            <person name="Yoshinaga Y."/>
            <person name="Zwiers L.-H."/>
            <person name="Turgeon B."/>
            <person name="Goodwin S."/>
            <person name="Spatafora J."/>
            <person name="Crous P."/>
            <person name="Grigoriev I."/>
        </authorList>
    </citation>
    <scope>NUCLEOTIDE SEQUENCE</scope>
    <source>
        <strain evidence="1">CBS 113818</strain>
    </source>
</reference>